<dbReference type="CDD" id="cd00207">
    <property type="entry name" value="fer2"/>
    <property type="match status" value="1"/>
</dbReference>
<dbReference type="Gene3D" id="1.10.150.120">
    <property type="entry name" value="[2Fe-2S]-binding domain"/>
    <property type="match status" value="1"/>
</dbReference>
<dbReference type="InterPro" id="IPR036884">
    <property type="entry name" value="2Fe-2S-bd_dom_sf"/>
</dbReference>
<dbReference type="InterPro" id="IPR036010">
    <property type="entry name" value="2Fe-2S_ferredoxin-like_sf"/>
</dbReference>
<dbReference type="Proteomes" id="UP000295525">
    <property type="component" value="Unassembled WGS sequence"/>
</dbReference>
<dbReference type="SUPFAM" id="SSF54292">
    <property type="entry name" value="2Fe-2S ferredoxin-like"/>
    <property type="match status" value="1"/>
</dbReference>
<dbReference type="InterPro" id="IPR001041">
    <property type="entry name" value="2Fe-2S_ferredoxin-type"/>
</dbReference>
<feature type="domain" description="2Fe-2S ferredoxin-type" evidence="6">
    <location>
        <begin position="3"/>
        <end position="79"/>
    </location>
</feature>
<keyword evidence="4" id="KW-0408">Iron</keyword>
<name>A0A4R3LU27_9BURK</name>
<dbReference type="InterPro" id="IPR012675">
    <property type="entry name" value="Beta-grasp_dom_sf"/>
</dbReference>
<reference evidence="7 8" key="1">
    <citation type="submission" date="2019-03" db="EMBL/GenBank/DDBJ databases">
        <title>Genomic Encyclopedia of Type Strains, Phase IV (KMG-IV): sequencing the most valuable type-strain genomes for metagenomic binning, comparative biology and taxonomic classification.</title>
        <authorList>
            <person name="Goeker M."/>
        </authorList>
    </citation>
    <scope>NUCLEOTIDE SEQUENCE [LARGE SCALE GENOMIC DNA]</scope>
    <source>
        <strain evidence="7 8">DSM 24591</strain>
    </source>
</reference>
<dbReference type="GO" id="GO:0051537">
    <property type="term" value="F:2 iron, 2 sulfur cluster binding"/>
    <property type="evidence" value="ECO:0007669"/>
    <property type="project" value="UniProtKB-KW"/>
</dbReference>
<evidence type="ECO:0000313" key="7">
    <source>
        <dbReference type="EMBL" id="TCT04090.1"/>
    </source>
</evidence>
<evidence type="ECO:0000256" key="5">
    <source>
        <dbReference type="ARBA" id="ARBA00023014"/>
    </source>
</evidence>
<evidence type="ECO:0000256" key="2">
    <source>
        <dbReference type="ARBA" id="ARBA00022723"/>
    </source>
</evidence>
<dbReference type="PROSITE" id="PS51085">
    <property type="entry name" value="2FE2S_FER_2"/>
    <property type="match status" value="1"/>
</dbReference>
<keyword evidence="3" id="KW-0560">Oxidoreductase</keyword>
<dbReference type="PANTHER" id="PTHR44379">
    <property type="entry name" value="OXIDOREDUCTASE WITH IRON-SULFUR SUBUNIT"/>
    <property type="match status" value="1"/>
</dbReference>
<organism evidence="7 8">
    <name type="scientific">Paralcaligenes ureilyticus</name>
    <dbReference type="NCBI Taxonomy" id="627131"/>
    <lineage>
        <taxon>Bacteria</taxon>
        <taxon>Pseudomonadati</taxon>
        <taxon>Pseudomonadota</taxon>
        <taxon>Betaproteobacteria</taxon>
        <taxon>Burkholderiales</taxon>
        <taxon>Alcaligenaceae</taxon>
        <taxon>Paralcaligenes</taxon>
    </lineage>
</organism>
<evidence type="ECO:0000259" key="6">
    <source>
        <dbReference type="PROSITE" id="PS51085"/>
    </source>
</evidence>
<sequence length="157" mass="16392">MSGPLDLNINGMPVKLELDENRSLLDVLRAELGLTGSHFGCGSGLCGACTVLVNQRPALACDTPVWSVAGKSITTIEGVAAHELGQKVQDEFMRCNAAQCGYCTSGMVMACVGLLWADSAASDTQIKNALDGNLCRCGAHLRIVRAVKNVSAALSPN</sequence>
<keyword evidence="8" id="KW-1185">Reference proteome</keyword>
<gene>
    <name evidence="7" type="ORF">EDC26_11368</name>
</gene>
<dbReference type="SUPFAM" id="SSF47741">
    <property type="entry name" value="CO dehydrogenase ISP C-domain like"/>
    <property type="match status" value="1"/>
</dbReference>
<dbReference type="GO" id="GO:0016491">
    <property type="term" value="F:oxidoreductase activity"/>
    <property type="evidence" value="ECO:0007669"/>
    <property type="project" value="UniProtKB-KW"/>
</dbReference>
<proteinExistence type="predicted"/>
<evidence type="ECO:0000256" key="1">
    <source>
        <dbReference type="ARBA" id="ARBA00022714"/>
    </source>
</evidence>
<dbReference type="RefSeq" id="WP_132584096.1">
    <property type="nucleotide sequence ID" value="NZ_SMAJ01000013.1"/>
</dbReference>
<dbReference type="Pfam" id="PF00111">
    <property type="entry name" value="Fer2"/>
    <property type="match status" value="1"/>
</dbReference>
<evidence type="ECO:0000256" key="3">
    <source>
        <dbReference type="ARBA" id="ARBA00023002"/>
    </source>
</evidence>
<dbReference type="InterPro" id="IPR006058">
    <property type="entry name" value="2Fe2S_fd_BS"/>
</dbReference>
<evidence type="ECO:0000313" key="8">
    <source>
        <dbReference type="Proteomes" id="UP000295525"/>
    </source>
</evidence>
<dbReference type="PROSITE" id="PS00197">
    <property type="entry name" value="2FE2S_FER_1"/>
    <property type="match status" value="1"/>
</dbReference>
<keyword evidence="1" id="KW-0001">2Fe-2S</keyword>
<accession>A0A4R3LU27</accession>
<dbReference type="PANTHER" id="PTHR44379:SF2">
    <property type="entry name" value="BLR6218 PROTEIN"/>
    <property type="match status" value="1"/>
</dbReference>
<dbReference type="AlphaFoldDB" id="A0A4R3LU27"/>
<keyword evidence="5" id="KW-0411">Iron-sulfur</keyword>
<protein>
    <submittedName>
        <fullName evidence="7">Nicotinate dehydrogenase subunit A</fullName>
    </submittedName>
</protein>
<dbReference type="OrthoDB" id="9179439at2"/>
<keyword evidence="2" id="KW-0479">Metal-binding</keyword>
<dbReference type="Pfam" id="PF01799">
    <property type="entry name" value="Fer2_2"/>
    <property type="match status" value="1"/>
</dbReference>
<dbReference type="EMBL" id="SMAJ01000013">
    <property type="protein sequence ID" value="TCT04090.1"/>
    <property type="molecule type" value="Genomic_DNA"/>
</dbReference>
<evidence type="ECO:0000256" key="4">
    <source>
        <dbReference type="ARBA" id="ARBA00023004"/>
    </source>
</evidence>
<dbReference type="InterPro" id="IPR051452">
    <property type="entry name" value="Diverse_Oxidoreductases"/>
</dbReference>
<dbReference type="GO" id="GO:0046872">
    <property type="term" value="F:metal ion binding"/>
    <property type="evidence" value="ECO:0007669"/>
    <property type="project" value="UniProtKB-KW"/>
</dbReference>
<comment type="caution">
    <text evidence="7">The sequence shown here is derived from an EMBL/GenBank/DDBJ whole genome shotgun (WGS) entry which is preliminary data.</text>
</comment>
<dbReference type="InterPro" id="IPR002888">
    <property type="entry name" value="2Fe-2S-bd"/>
</dbReference>
<dbReference type="Gene3D" id="3.10.20.30">
    <property type="match status" value="1"/>
</dbReference>